<name>A0A0C6F922_9HYPH</name>
<gene>
    <name evidence="3" type="ORF">Maq22A_c08040</name>
</gene>
<proteinExistence type="predicted"/>
<feature type="chain" id="PRO_5002189016" description="DUF2946 domain-containing protein" evidence="2">
    <location>
        <begin position="40"/>
        <end position="120"/>
    </location>
</feature>
<dbReference type="RefSeq" id="WP_060846343.1">
    <property type="nucleotide sequence ID" value="NZ_AP014704.1"/>
</dbReference>
<protein>
    <recommendedName>
        <fullName evidence="5">DUF2946 domain-containing protein</fullName>
    </recommendedName>
</protein>
<dbReference type="Proteomes" id="UP000061432">
    <property type="component" value="Chromosome"/>
</dbReference>
<reference evidence="4" key="2">
    <citation type="submission" date="2015-01" db="EMBL/GenBank/DDBJ databases">
        <title>Complete genome sequence of Methylobacterium aquaticum strain 22A.</title>
        <authorList>
            <person name="Tani A."/>
            <person name="Ogura Y."/>
            <person name="Hayashi T."/>
        </authorList>
    </citation>
    <scope>NUCLEOTIDE SEQUENCE [LARGE SCALE GENOMIC DNA]</scope>
    <source>
        <strain evidence="4">MA-22A</strain>
    </source>
</reference>
<reference evidence="3 4" key="1">
    <citation type="journal article" date="2015" name="Genome Announc.">
        <title>Complete Genome Sequence of Methylobacterium aquaticum Strain 22A, Isolated from Racomitrium japonicum Moss.</title>
        <authorList>
            <person name="Tani A."/>
            <person name="Ogura Y."/>
            <person name="Hayashi T."/>
            <person name="Kimbara K."/>
        </authorList>
    </citation>
    <scope>NUCLEOTIDE SEQUENCE [LARGE SCALE GENOMIC DNA]</scope>
    <source>
        <strain evidence="3 4">MA-22A</strain>
    </source>
</reference>
<evidence type="ECO:0000313" key="4">
    <source>
        <dbReference type="Proteomes" id="UP000061432"/>
    </source>
</evidence>
<evidence type="ECO:0000256" key="1">
    <source>
        <dbReference type="SAM" id="MobiDB-lite"/>
    </source>
</evidence>
<keyword evidence="2" id="KW-0732">Signal</keyword>
<accession>A0A0C6F922</accession>
<dbReference type="EMBL" id="AP014704">
    <property type="protein sequence ID" value="BAQ44923.1"/>
    <property type="molecule type" value="Genomic_DNA"/>
</dbReference>
<feature type="region of interest" description="Disordered" evidence="1">
    <location>
        <begin position="95"/>
        <end position="120"/>
    </location>
</feature>
<feature type="signal peptide" evidence="2">
    <location>
        <begin position="1"/>
        <end position="39"/>
    </location>
</feature>
<evidence type="ECO:0000313" key="3">
    <source>
        <dbReference type="EMBL" id="BAQ44923.1"/>
    </source>
</evidence>
<dbReference type="STRING" id="270351.Maq22A_c08040"/>
<dbReference type="OrthoDB" id="9955370at2"/>
<dbReference type="AlphaFoldDB" id="A0A0C6F922"/>
<dbReference type="KEGG" id="maqu:Maq22A_c08040"/>
<evidence type="ECO:0000256" key="2">
    <source>
        <dbReference type="SAM" id="SignalP"/>
    </source>
</evidence>
<sequence length="120" mass="12211">MRRASPQRPIVRATIAVVALYALCLHVLLGALAPTPAVAAPGAVICQHDAADGSPQTGIRCALACCVAAHHVALAVPVLLAFGFAWDGLPPPVRVPPAADENPVRAPPDRAASPRGPPQA</sequence>
<evidence type="ECO:0008006" key="5">
    <source>
        <dbReference type="Google" id="ProtNLM"/>
    </source>
</evidence>
<dbReference type="PATRIC" id="fig|270351.10.peg.1534"/>
<organism evidence="3 4">
    <name type="scientific">Methylobacterium aquaticum</name>
    <dbReference type="NCBI Taxonomy" id="270351"/>
    <lineage>
        <taxon>Bacteria</taxon>
        <taxon>Pseudomonadati</taxon>
        <taxon>Pseudomonadota</taxon>
        <taxon>Alphaproteobacteria</taxon>
        <taxon>Hyphomicrobiales</taxon>
        <taxon>Methylobacteriaceae</taxon>
        <taxon>Methylobacterium</taxon>
    </lineage>
</organism>